<proteinExistence type="predicted"/>
<evidence type="ECO:0000313" key="1">
    <source>
        <dbReference type="EMBL" id="EEG34074.1"/>
    </source>
</evidence>
<accession>C0ELJ4</accession>
<dbReference type="Proteomes" id="UP000004457">
    <property type="component" value="Unassembled WGS sequence"/>
</dbReference>
<name>C0ELJ4_NEIFL</name>
<dbReference type="AlphaFoldDB" id="C0ELJ4"/>
<protein>
    <submittedName>
        <fullName evidence="1">Uncharacterized protein</fullName>
    </submittedName>
</protein>
<comment type="caution">
    <text evidence="1">The sequence shown here is derived from an EMBL/GenBank/DDBJ whole genome shotgun (WGS) entry which is preliminary data.</text>
</comment>
<evidence type="ECO:0000313" key="2">
    <source>
        <dbReference type="Proteomes" id="UP000004457"/>
    </source>
</evidence>
<dbReference type="EMBL" id="ACEN01000020">
    <property type="protein sequence ID" value="EEG34074.1"/>
    <property type="molecule type" value="Genomic_DNA"/>
</dbReference>
<keyword evidence="2" id="KW-1185">Reference proteome</keyword>
<sequence>MVMRNLAIKTVISAAIRAFNLTVGLNRQEHTRMAVPCFMIRAGAMQRQILRLDDYNVFFRLCTHGLVPHYVFLSSDIVKQNGRQVQTENII</sequence>
<organism evidence="1 2">
    <name type="scientific">Neisseria flavescens NRL30031/H210</name>
    <dbReference type="NCBI Taxonomy" id="546264"/>
    <lineage>
        <taxon>Bacteria</taxon>
        <taxon>Pseudomonadati</taxon>
        <taxon>Pseudomonadota</taxon>
        <taxon>Betaproteobacteria</taxon>
        <taxon>Neisseriales</taxon>
        <taxon>Neisseriaceae</taxon>
        <taxon>Neisseria</taxon>
    </lineage>
</organism>
<gene>
    <name evidence="1" type="ORF">NEIFLAOT_00799</name>
</gene>
<reference evidence="1 2" key="1">
    <citation type="submission" date="2009-01" db="EMBL/GenBank/DDBJ databases">
        <authorList>
            <person name="Fulton L."/>
            <person name="Clifton S."/>
            <person name="Chinwalla A.T."/>
            <person name="Mitreva M."/>
            <person name="Sodergren E."/>
            <person name="Weinstock G."/>
            <person name="Clifton S."/>
            <person name="Dooling D.J."/>
            <person name="Fulton B."/>
            <person name="Minx P."/>
            <person name="Pepin K.H."/>
            <person name="Johnson M."/>
            <person name="Bhonagiri V."/>
            <person name="Nash W.E."/>
            <person name="Mardis E.R."/>
            <person name="Wilson R.K."/>
        </authorList>
    </citation>
    <scope>NUCLEOTIDE SEQUENCE [LARGE SCALE GENOMIC DNA]</scope>
    <source>
        <strain evidence="1 2">NRL30031/H210</strain>
    </source>
</reference>